<keyword evidence="2" id="KW-0472">Membrane</keyword>
<evidence type="ECO:0008006" key="5">
    <source>
        <dbReference type="Google" id="ProtNLM"/>
    </source>
</evidence>
<gene>
    <name evidence="3" type="ORF">KTT_42660</name>
</gene>
<dbReference type="EMBL" id="BIFR01000001">
    <property type="protein sequence ID" value="GCE14407.1"/>
    <property type="molecule type" value="Genomic_DNA"/>
</dbReference>
<evidence type="ECO:0000313" key="4">
    <source>
        <dbReference type="Proteomes" id="UP000287352"/>
    </source>
</evidence>
<evidence type="ECO:0000313" key="3">
    <source>
        <dbReference type="EMBL" id="GCE14407.1"/>
    </source>
</evidence>
<dbReference type="RefSeq" id="WP_126581818.1">
    <property type="nucleotide sequence ID" value="NZ_BIFR01000001.1"/>
</dbReference>
<keyword evidence="2" id="KW-1133">Transmembrane helix</keyword>
<reference evidence="4" key="1">
    <citation type="submission" date="2018-12" db="EMBL/GenBank/DDBJ databases">
        <title>Tengunoibacter tsumagoiensis gen. nov., sp. nov., Dictyobacter kobayashii sp. nov., D. alpinus sp. nov., and D. joshuensis sp. nov. and description of Dictyobacteraceae fam. nov. within the order Ktedonobacterales isolated from Tengu-no-mugimeshi.</title>
        <authorList>
            <person name="Wang C.M."/>
            <person name="Zheng Y."/>
            <person name="Sakai Y."/>
            <person name="Toyoda A."/>
            <person name="Minakuchi Y."/>
            <person name="Abe K."/>
            <person name="Yokota A."/>
            <person name="Yabe S."/>
        </authorList>
    </citation>
    <scope>NUCLEOTIDE SEQUENCE [LARGE SCALE GENOMIC DNA]</scope>
    <source>
        <strain evidence="4">Uno3</strain>
    </source>
</reference>
<feature type="region of interest" description="Disordered" evidence="1">
    <location>
        <begin position="1"/>
        <end position="22"/>
    </location>
</feature>
<evidence type="ECO:0000256" key="1">
    <source>
        <dbReference type="SAM" id="MobiDB-lite"/>
    </source>
</evidence>
<dbReference type="AlphaFoldDB" id="A0A402A5I7"/>
<protein>
    <recommendedName>
        <fullName evidence="5">Cell division protein FtsL</fullName>
    </recommendedName>
</protein>
<sequence length="133" mass="14980">MQKFQTLKGQKEQRRVTSSPSTRIIRRRSRFRPLSVQMGPVPLCITSVVLMGMMAVLYLSQLGQAFAANQHLQDLRSQQSVLARQNQDLQDILAQEQSPGFIEAQAVKLGLIPADPQQRWIVPVHNLQPLPGK</sequence>
<accession>A0A402A5I7</accession>
<keyword evidence="2" id="KW-0812">Transmembrane</keyword>
<evidence type="ECO:0000256" key="2">
    <source>
        <dbReference type="SAM" id="Phobius"/>
    </source>
</evidence>
<proteinExistence type="predicted"/>
<comment type="caution">
    <text evidence="3">The sequence shown here is derived from an EMBL/GenBank/DDBJ whole genome shotgun (WGS) entry which is preliminary data.</text>
</comment>
<feature type="transmembrane region" description="Helical" evidence="2">
    <location>
        <begin position="36"/>
        <end position="59"/>
    </location>
</feature>
<name>A0A402A5I7_9CHLR</name>
<organism evidence="3 4">
    <name type="scientific">Tengunoibacter tsumagoiensis</name>
    <dbReference type="NCBI Taxonomy" id="2014871"/>
    <lineage>
        <taxon>Bacteria</taxon>
        <taxon>Bacillati</taxon>
        <taxon>Chloroflexota</taxon>
        <taxon>Ktedonobacteria</taxon>
        <taxon>Ktedonobacterales</taxon>
        <taxon>Dictyobacteraceae</taxon>
        <taxon>Tengunoibacter</taxon>
    </lineage>
</organism>
<keyword evidence="4" id="KW-1185">Reference proteome</keyword>
<dbReference type="OrthoDB" id="161196at2"/>
<dbReference type="Proteomes" id="UP000287352">
    <property type="component" value="Unassembled WGS sequence"/>
</dbReference>